<comment type="caution">
    <text evidence="2">The sequence shown here is derived from an EMBL/GenBank/DDBJ whole genome shotgun (WGS) entry which is preliminary data.</text>
</comment>
<protein>
    <submittedName>
        <fullName evidence="2">Uncharacterized protein</fullName>
    </submittedName>
</protein>
<keyword evidence="1" id="KW-0472">Membrane</keyword>
<keyword evidence="1" id="KW-0812">Transmembrane</keyword>
<evidence type="ECO:0000313" key="2">
    <source>
        <dbReference type="EMBL" id="MBB3677867.1"/>
    </source>
</evidence>
<name>A0A839Y641_9ACTN</name>
<proteinExistence type="predicted"/>
<dbReference type="AlphaFoldDB" id="A0A839Y641"/>
<evidence type="ECO:0000313" key="3">
    <source>
        <dbReference type="Proteomes" id="UP000580718"/>
    </source>
</evidence>
<evidence type="ECO:0000256" key="1">
    <source>
        <dbReference type="SAM" id="Phobius"/>
    </source>
</evidence>
<sequence length="31" mass="3416">MFLFTSRLGCLGSILVSLLLTALLFILFTVL</sequence>
<dbReference type="EMBL" id="JACIBU010000001">
    <property type="protein sequence ID" value="MBB3677867.1"/>
    <property type="molecule type" value="Genomic_DNA"/>
</dbReference>
<reference evidence="2 3" key="1">
    <citation type="submission" date="2020-08" db="EMBL/GenBank/DDBJ databases">
        <title>Sequencing the genomes of 1000 actinobacteria strains.</title>
        <authorList>
            <person name="Klenk H.-P."/>
        </authorList>
    </citation>
    <scope>NUCLEOTIDE SEQUENCE [LARGE SCALE GENOMIC DNA]</scope>
    <source>
        <strain evidence="2 3">DSM 16678</strain>
    </source>
</reference>
<gene>
    <name evidence="2" type="ORF">FHX36_003602</name>
</gene>
<keyword evidence="1" id="KW-1133">Transmembrane helix</keyword>
<accession>A0A839Y641</accession>
<feature type="transmembrane region" description="Helical" evidence="1">
    <location>
        <begin position="6"/>
        <end position="30"/>
    </location>
</feature>
<organism evidence="2 3">
    <name type="scientific">Modestobacter versicolor</name>
    <dbReference type="NCBI Taxonomy" id="429133"/>
    <lineage>
        <taxon>Bacteria</taxon>
        <taxon>Bacillati</taxon>
        <taxon>Actinomycetota</taxon>
        <taxon>Actinomycetes</taxon>
        <taxon>Geodermatophilales</taxon>
        <taxon>Geodermatophilaceae</taxon>
        <taxon>Modestobacter</taxon>
    </lineage>
</organism>
<dbReference type="Proteomes" id="UP000580718">
    <property type="component" value="Unassembled WGS sequence"/>
</dbReference>